<feature type="domain" description="NodB homology" evidence="9">
    <location>
        <begin position="114"/>
        <end position="309"/>
    </location>
</feature>
<dbReference type="InterPro" id="IPR002509">
    <property type="entry name" value="NODB_dom"/>
</dbReference>
<evidence type="ECO:0000256" key="2">
    <source>
        <dbReference type="ARBA" id="ARBA00022723"/>
    </source>
</evidence>
<dbReference type="PANTHER" id="PTHR46471:SF9">
    <property type="entry name" value="CHITIN DEACETYLASE"/>
    <property type="match status" value="1"/>
</dbReference>
<evidence type="ECO:0000256" key="5">
    <source>
        <dbReference type="ARBA" id="ARBA00023277"/>
    </source>
</evidence>
<dbReference type="AlphaFoldDB" id="W7HME1"/>
<accession>W7HME1</accession>
<dbReference type="EMBL" id="KI966443">
    <property type="protein sequence ID" value="EWC44274.1"/>
    <property type="molecule type" value="Genomic_DNA"/>
</dbReference>
<keyword evidence="11" id="KW-1185">Reference proteome</keyword>
<evidence type="ECO:0000256" key="8">
    <source>
        <dbReference type="SAM" id="SignalP"/>
    </source>
</evidence>
<dbReference type="PANTHER" id="PTHR46471">
    <property type="entry name" value="CHITIN DEACETYLASE"/>
    <property type="match status" value="1"/>
</dbReference>
<feature type="region of interest" description="Disordered" evidence="7">
    <location>
        <begin position="30"/>
        <end position="52"/>
    </location>
</feature>
<dbReference type="Pfam" id="PF01522">
    <property type="entry name" value="Polysacc_deac_1"/>
    <property type="match status" value="1"/>
</dbReference>
<name>W7HME1_9PEZI</name>
<keyword evidence="5" id="KW-0119">Carbohydrate metabolism</keyword>
<proteinExistence type="predicted"/>
<keyword evidence="3 8" id="KW-0732">Signal</keyword>
<reference evidence="10 11" key="1">
    <citation type="submission" date="2013-05" db="EMBL/GenBank/DDBJ databases">
        <title>Drechslerella stenobrocha genome reveals carnivorous origination and mechanical trapping mechanism of predatory fungi.</title>
        <authorList>
            <person name="Liu X."/>
            <person name="Zhang W."/>
            <person name="Liu K."/>
        </authorList>
    </citation>
    <scope>NUCLEOTIDE SEQUENCE [LARGE SCALE GENOMIC DNA]</scope>
    <source>
        <strain evidence="10 11">248</strain>
    </source>
</reference>
<keyword evidence="2" id="KW-0479">Metal-binding</keyword>
<evidence type="ECO:0000256" key="6">
    <source>
        <dbReference type="ARBA" id="ARBA00023285"/>
    </source>
</evidence>
<evidence type="ECO:0000313" key="11">
    <source>
        <dbReference type="Proteomes" id="UP000024837"/>
    </source>
</evidence>
<dbReference type="SUPFAM" id="SSF88713">
    <property type="entry name" value="Glycoside hydrolase/deacetylase"/>
    <property type="match status" value="1"/>
</dbReference>
<sequence length="326" mass="36546">MAAYTRPLIIFFLLSILILTFANGNGPNSTTRFPADTSRRHYLPRDDHSSTDGTQFGWCGDSENHCLITSGCQLAFGRCTSLADYDFSKLIKLRRRLLGKVPYGTPIFNCRTTGQIALTYDDGPYLYTVQLLDILKAAGAKATFFITGSNLAKGPIDNESLPWANLIRRMYREGHQIASHTWTHPDLQSLSESNRRNEMYRLELALSRILGFFPAYMRPPYSSCGDQCHATMLALGYRVIYFDLDTDDYNHALPDQIHDSVVIATQGIEAVKPRSGSILSIAHDVHPLSVSNLTVAMLRVIKENGFKTVTVGECLGDPESHWYRKL</sequence>
<feature type="signal peptide" evidence="8">
    <location>
        <begin position="1"/>
        <end position="24"/>
    </location>
</feature>
<evidence type="ECO:0000256" key="1">
    <source>
        <dbReference type="ARBA" id="ARBA00001941"/>
    </source>
</evidence>
<feature type="chain" id="PRO_5004895581" description="NodB homology domain-containing protein" evidence="8">
    <location>
        <begin position="25"/>
        <end position="326"/>
    </location>
</feature>
<dbReference type="GO" id="GO:0016810">
    <property type="term" value="F:hydrolase activity, acting on carbon-nitrogen (but not peptide) bonds"/>
    <property type="evidence" value="ECO:0007669"/>
    <property type="project" value="InterPro"/>
</dbReference>
<dbReference type="OrthoDB" id="2125469at2759"/>
<keyword evidence="4" id="KW-0378">Hydrolase</keyword>
<dbReference type="Proteomes" id="UP000024837">
    <property type="component" value="Unassembled WGS sequence"/>
</dbReference>
<evidence type="ECO:0000256" key="7">
    <source>
        <dbReference type="SAM" id="MobiDB-lite"/>
    </source>
</evidence>
<organism evidence="10 11">
    <name type="scientific">Drechslerella stenobrocha 248</name>
    <dbReference type="NCBI Taxonomy" id="1043628"/>
    <lineage>
        <taxon>Eukaryota</taxon>
        <taxon>Fungi</taxon>
        <taxon>Dikarya</taxon>
        <taxon>Ascomycota</taxon>
        <taxon>Pezizomycotina</taxon>
        <taxon>Orbiliomycetes</taxon>
        <taxon>Orbiliales</taxon>
        <taxon>Orbiliaceae</taxon>
        <taxon>Drechslerella</taxon>
    </lineage>
</organism>
<dbReference type="InterPro" id="IPR011330">
    <property type="entry name" value="Glyco_hydro/deAcase_b/a-brl"/>
</dbReference>
<evidence type="ECO:0000313" key="10">
    <source>
        <dbReference type="EMBL" id="EWC44274.1"/>
    </source>
</evidence>
<dbReference type="HOGENOM" id="CLU_021264_11_0_1"/>
<dbReference type="GO" id="GO:0005975">
    <property type="term" value="P:carbohydrate metabolic process"/>
    <property type="evidence" value="ECO:0007669"/>
    <property type="project" value="InterPro"/>
</dbReference>
<keyword evidence="6" id="KW-0170">Cobalt</keyword>
<dbReference type="CDD" id="cd10951">
    <property type="entry name" value="CE4_ClCDA_like"/>
    <property type="match status" value="1"/>
</dbReference>
<feature type="compositionally biased region" description="Basic and acidic residues" evidence="7">
    <location>
        <begin position="37"/>
        <end position="50"/>
    </location>
</feature>
<evidence type="ECO:0000259" key="9">
    <source>
        <dbReference type="PROSITE" id="PS51677"/>
    </source>
</evidence>
<dbReference type="PROSITE" id="PS51677">
    <property type="entry name" value="NODB"/>
    <property type="match status" value="1"/>
</dbReference>
<protein>
    <recommendedName>
        <fullName evidence="9">NodB homology domain-containing protein</fullName>
    </recommendedName>
</protein>
<dbReference type="GO" id="GO:0046872">
    <property type="term" value="F:metal ion binding"/>
    <property type="evidence" value="ECO:0007669"/>
    <property type="project" value="UniProtKB-KW"/>
</dbReference>
<dbReference type="Gene3D" id="3.20.20.370">
    <property type="entry name" value="Glycoside hydrolase/deacetylase"/>
    <property type="match status" value="1"/>
</dbReference>
<gene>
    <name evidence="10" type="ORF">DRE_01100</name>
</gene>
<comment type="cofactor">
    <cofactor evidence="1">
        <name>Co(2+)</name>
        <dbReference type="ChEBI" id="CHEBI:48828"/>
    </cofactor>
</comment>
<evidence type="ECO:0000256" key="4">
    <source>
        <dbReference type="ARBA" id="ARBA00022801"/>
    </source>
</evidence>
<evidence type="ECO:0000256" key="3">
    <source>
        <dbReference type="ARBA" id="ARBA00022729"/>
    </source>
</evidence>